<reference evidence="21 22" key="2">
    <citation type="submission" date="2018-09" db="EMBL/GenBank/DDBJ databases">
        <title>Genome of Sphaerochaeta halotolerans strain 4-11.</title>
        <authorList>
            <person name="Nazina T.N."/>
            <person name="Sokolova D.S."/>
        </authorList>
    </citation>
    <scope>NUCLEOTIDE SEQUENCE [LARGE SCALE GENOMIC DNA]</scope>
    <source>
        <strain evidence="21 22">4-11</strain>
    </source>
</reference>
<protein>
    <recommendedName>
        <fullName evidence="3 15">DNA polymerase I</fullName>
        <ecNumber evidence="2 15">2.7.7.7</ecNumber>
    </recommendedName>
</protein>
<keyword evidence="7" id="KW-0540">Nuclease</keyword>
<proteinExistence type="inferred from homology"/>
<feature type="region of interest" description="Disordered" evidence="17">
    <location>
        <begin position="1"/>
        <end position="38"/>
    </location>
</feature>
<dbReference type="SMART" id="SM00474">
    <property type="entry name" value="35EXOc"/>
    <property type="match status" value="1"/>
</dbReference>
<feature type="domain" description="3'-5' exonuclease" evidence="18">
    <location>
        <begin position="356"/>
        <end position="537"/>
    </location>
</feature>
<evidence type="ECO:0000256" key="4">
    <source>
        <dbReference type="ARBA" id="ARBA00022679"/>
    </source>
</evidence>
<evidence type="ECO:0000256" key="13">
    <source>
        <dbReference type="ARBA" id="ARBA00023204"/>
    </source>
</evidence>
<evidence type="ECO:0000256" key="12">
    <source>
        <dbReference type="ARBA" id="ARBA00023125"/>
    </source>
</evidence>
<dbReference type="InterPro" id="IPR036397">
    <property type="entry name" value="RNaseH_sf"/>
</dbReference>
<evidence type="ECO:0000259" key="19">
    <source>
        <dbReference type="SMART" id="SM00475"/>
    </source>
</evidence>
<dbReference type="Proteomes" id="UP000264002">
    <property type="component" value="Unassembled WGS sequence"/>
</dbReference>
<dbReference type="Pfam" id="PF02739">
    <property type="entry name" value="5_3_exonuc_N"/>
    <property type="match status" value="1"/>
</dbReference>
<dbReference type="PANTHER" id="PTHR10133:SF27">
    <property type="entry name" value="DNA POLYMERASE NU"/>
    <property type="match status" value="1"/>
</dbReference>
<evidence type="ECO:0000256" key="11">
    <source>
        <dbReference type="ARBA" id="ARBA00022932"/>
    </source>
</evidence>
<comment type="catalytic activity">
    <reaction evidence="14 16">
        <text>DNA(n) + a 2'-deoxyribonucleoside 5'-triphosphate = DNA(n+1) + diphosphate</text>
        <dbReference type="Rhea" id="RHEA:22508"/>
        <dbReference type="Rhea" id="RHEA-COMP:17339"/>
        <dbReference type="Rhea" id="RHEA-COMP:17340"/>
        <dbReference type="ChEBI" id="CHEBI:33019"/>
        <dbReference type="ChEBI" id="CHEBI:61560"/>
        <dbReference type="ChEBI" id="CHEBI:173112"/>
        <dbReference type="EC" id="2.7.7.7"/>
    </reaction>
</comment>
<evidence type="ECO:0000256" key="10">
    <source>
        <dbReference type="ARBA" id="ARBA00022839"/>
    </source>
</evidence>
<dbReference type="GO" id="GO:0006302">
    <property type="term" value="P:double-strand break repair"/>
    <property type="evidence" value="ECO:0007669"/>
    <property type="project" value="TreeGrafter"/>
</dbReference>
<dbReference type="SUPFAM" id="SSF88723">
    <property type="entry name" value="PIN domain-like"/>
    <property type="match status" value="1"/>
</dbReference>
<dbReference type="InterPro" id="IPR002421">
    <property type="entry name" value="5-3_exonuclease"/>
</dbReference>
<name>A0A372MHJ7_9SPIR</name>
<evidence type="ECO:0000256" key="7">
    <source>
        <dbReference type="ARBA" id="ARBA00022722"/>
    </source>
</evidence>
<evidence type="ECO:0000256" key="6">
    <source>
        <dbReference type="ARBA" id="ARBA00022705"/>
    </source>
</evidence>
<dbReference type="SMART" id="SM00482">
    <property type="entry name" value="POLAc"/>
    <property type="match status" value="1"/>
</dbReference>
<dbReference type="InterPro" id="IPR018320">
    <property type="entry name" value="DNA_polymerase_1"/>
</dbReference>
<dbReference type="Pfam" id="PF01367">
    <property type="entry name" value="5_3_exonuc"/>
    <property type="match status" value="1"/>
</dbReference>
<dbReference type="Gene3D" id="3.30.70.370">
    <property type="match status" value="1"/>
</dbReference>
<dbReference type="GO" id="GO:0006261">
    <property type="term" value="P:DNA-templated DNA replication"/>
    <property type="evidence" value="ECO:0007669"/>
    <property type="project" value="UniProtKB-UniRule"/>
</dbReference>
<keyword evidence="9 16" id="KW-0378">Hydrolase</keyword>
<reference evidence="22" key="1">
    <citation type="submission" date="2018-08" db="EMBL/GenBank/DDBJ databases">
        <authorList>
            <person name="Grouzdev D.S."/>
            <person name="Krutkina M.S."/>
        </authorList>
    </citation>
    <scope>NUCLEOTIDE SEQUENCE [LARGE SCALE GENOMIC DNA]</scope>
    <source>
        <strain evidence="22">4-11</strain>
    </source>
</reference>
<sequence length="946" mass="106420">MDELFSSQDFDQEKLQKEAKDRPLSVPPKQEEKKKDPTVLSDRKKLYIIDGYGLIYRSYYGFFKNPMQDTQGNNISAVYGFFSTVLKLIREYTPDYLVVAMDGKEKTFRHIIYEPYKATRDAAPEDLHSQVPIINNILKALKIPTITMEGYEADDIIATLSEEATRHAIDTIMFTSDKDLLQLVDEHTFALRPAKKNENFYRLMGEYEVEEMLGIKPSQIVDYLSLLGDSSDNIPGVKGIGEKGAAKLLQQFGSLDGIYEHVKLVAPGLQKKLLEGKENAMLSKSLVELRRDLFNVETFDTEQYLVKDVDYEAAIPLFQKIGMRTILKELGRASGGDASSYIPEKPGKKASKQGSYKAVTTIRELAALLEAYAKAGKPVAFDLETTSIDEMVAKVIGFSFTNEAEKAYYVPLVHDGKELLPADEVKELLSEYLGSGKLALIGQNFKYDYKVLVRWGVVPKLVIFDTMVAAWLLDSTSVFNMDYLAEKYLEYKTVHYSDIVPKGKLLSDIPLDQVVFYGAEDADVTFRLYEVFLELLKARGLLDLLNNIEMPLLLVIAKMELAGIHLERSRIEPLSQEFEKRIDAIKEEIFSICGHSFNLNSPQQLQEVLFVEREIPTGAKTRSGFSTATEVLEPLQETYPEVALILQYRMLNKLKTTYIDKLPLQINAETGRIHPSFSQTGTETGRLSCKDPNLQNIPVRTEEGRRIRSAFIPKEGHRFLSADYSQIELVVLAHMADDPGLKKAFQDGVDVHRSTASLIFDIPLGEVSSDQRRIAKTINFGVMYGMGTHSLAKDLNISHSEAKQFIDQYFQRYSGVQAFVEATRSRAEKDGYVTTLLGHVRTITEINSRSAVERAKAQRIAVNTVIQGTAADIMKLAMLRVSAALKEKGLKATLLLQIHDELVFEVPEDEVEATKRVVREALEGAVKLSIPLRTSIEVGDNWGDIH</sequence>
<dbReference type="PROSITE" id="PS00447">
    <property type="entry name" value="DNA_POLYMERASE_A"/>
    <property type="match status" value="1"/>
</dbReference>
<dbReference type="SUPFAM" id="SSF47807">
    <property type="entry name" value="5' to 3' exonuclease, C-terminal subdomain"/>
    <property type="match status" value="1"/>
</dbReference>
<dbReference type="SMART" id="SM00475">
    <property type="entry name" value="53EXOc"/>
    <property type="match status" value="1"/>
</dbReference>
<dbReference type="SUPFAM" id="SSF53098">
    <property type="entry name" value="Ribonuclease H-like"/>
    <property type="match status" value="1"/>
</dbReference>
<dbReference type="FunFam" id="1.10.150.20:FF:000003">
    <property type="entry name" value="DNA polymerase I"/>
    <property type="match status" value="1"/>
</dbReference>
<dbReference type="InterPro" id="IPR020045">
    <property type="entry name" value="DNA_polI_H3TH"/>
</dbReference>
<dbReference type="InterPro" id="IPR008918">
    <property type="entry name" value="HhH2"/>
</dbReference>
<evidence type="ECO:0000256" key="8">
    <source>
        <dbReference type="ARBA" id="ARBA00022763"/>
    </source>
</evidence>
<dbReference type="InterPro" id="IPR020046">
    <property type="entry name" value="5-3_exonucl_a-hlix_arch_N"/>
</dbReference>
<evidence type="ECO:0000313" key="21">
    <source>
        <dbReference type="EMBL" id="RFU94806.1"/>
    </source>
</evidence>
<evidence type="ECO:0000313" key="22">
    <source>
        <dbReference type="Proteomes" id="UP000264002"/>
    </source>
</evidence>
<dbReference type="RefSeq" id="WP_117330502.1">
    <property type="nucleotide sequence ID" value="NZ_QUWK01000007.1"/>
</dbReference>
<keyword evidence="11 16" id="KW-0239">DNA-directed DNA polymerase</keyword>
<dbReference type="InterPro" id="IPR036279">
    <property type="entry name" value="5-3_exonuclease_C_sf"/>
</dbReference>
<dbReference type="PRINTS" id="PR00868">
    <property type="entry name" value="DNAPOLI"/>
</dbReference>
<evidence type="ECO:0000256" key="1">
    <source>
        <dbReference type="ARBA" id="ARBA00007705"/>
    </source>
</evidence>
<dbReference type="Pfam" id="PF00476">
    <property type="entry name" value="DNA_pol_A"/>
    <property type="match status" value="1"/>
</dbReference>
<dbReference type="Gene3D" id="3.40.50.1010">
    <property type="entry name" value="5'-nuclease"/>
    <property type="match status" value="1"/>
</dbReference>
<evidence type="ECO:0000256" key="5">
    <source>
        <dbReference type="ARBA" id="ARBA00022695"/>
    </source>
</evidence>
<evidence type="ECO:0000259" key="18">
    <source>
        <dbReference type="SMART" id="SM00474"/>
    </source>
</evidence>
<evidence type="ECO:0000256" key="16">
    <source>
        <dbReference type="RuleBase" id="RU004460"/>
    </source>
</evidence>
<evidence type="ECO:0000256" key="3">
    <source>
        <dbReference type="ARBA" id="ARBA00020311"/>
    </source>
</evidence>
<dbReference type="GO" id="GO:0008408">
    <property type="term" value="F:3'-5' exonuclease activity"/>
    <property type="evidence" value="ECO:0007669"/>
    <property type="project" value="UniProtKB-UniRule"/>
</dbReference>
<dbReference type="Gene3D" id="1.10.150.20">
    <property type="entry name" value="5' to 3' exonuclease, C-terminal subdomain"/>
    <property type="match status" value="2"/>
</dbReference>
<dbReference type="SMART" id="SM00279">
    <property type="entry name" value="HhH2"/>
    <property type="match status" value="1"/>
</dbReference>
<evidence type="ECO:0000256" key="2">
    <source>
        <dbReference type="ARBA" id="ARBA00012417"/>
    </source>
</evidence>
<dbReference type="EC" id="2.7.7.7" evidence="2 15"/>
<dbReference type="InterPro" id="IPR012337">
    <property type="entry name" value="RNaseH-like_sf"/>
</dbReference>
<keyword evidence="12 16" id="KW-0238">DNA-binding</keyword>
<evidence type="ECO:0000259" key="20">
    <source>
        <dbReference type="SMART" id="SM00482"/>
    </source>
</evidence>
<dbReference type="PANTHER" id="PTHR10133">
    <property type="entry name" value="DNA POLYMERASE I"/>
    <property type="match status" value="1"/>
</dbReference>
<dbReference type="EMBL" id="QUWK01000007">
    <property type="protein sequence ID" value="RFU94806.1"/>
    <property type="molecule type" value="Genomic_DNA"/>
</dbReference>
<keyword evidence="4 16" id="KW-0808">Transferase</keyword>
<gene>
    <name evidence="16" type="primary">polA</name>
    <name evidence="21" type="ORF">DYP60_08110</name>
</gene>
<keyword evidence="10 16" id="KW-0269">Exonuclease</keyword>
<organism evidence="21 22">
    <name type="scientific">Sphaerochaeta halotolerans</name>
    <dbReference type="NCBI Taxonomy" id="2293840"/>
    <lineage>
        <taxon>Bacteria</taxon>
        <taxon>Pseudomonadati</taxon>
        <taxon>Spirochaetota</taxon>
        <taxon>Spirochaetia</taxon>
        <taxon>Spirochaetales</taxon>
        <taxon>Sphaerochaetaceae</taxon>
        <taxon>Sphaerochaeta</taxon>
    </lineage>
</organism>
<dbReference type="InterPro" id="IPR002298">
    <property type="entry name" value="DNA_polymerase_A"/>
</dbReference>
<dbReference type="InterPro" id="IPR029060">
    <property type="entry name" value="PIN-like_dom_sf"/>
</dbReference>
<dbReference type="CDD" id="cd06139">
    <property type="entry name" value="DNA_polA_I_Ecoli_like_exo"/>
    <property type="match status" value="1"/>
</dbReference>
<dbReference type="InterPro" id="IPR019760">
    <property type="entry name" value="DNA-dir_DNA_pol_A_CS"/>
</dbReference>
<dbReference type="GO" id="GO:0008409">
    <property type="term" value="F:5'-3' exonuclease activity"/>
    <property type="evidence" value="ECO:0007669"/>
    <property type="project" value="UniProtKB-UniRule"/>
</dbReference>
<keyword evidence="13 16" id="KW-0234">DNA repair</keyword>
<dbReference type="NCBIfam" id="NF004397">
    <property type="entry name" value="PRK05755.1"/>
    <property type="match status" value="1"/>
</dbReference>
<dbReference type="InterPro" id="IPR002562">
    <property type="entry name" value="3'-5'_exonuclease_dom"/>
</dbReference>
<dbReference type="InterPro" id="IPR043502">
    <property type="entry name" value="DNA/RNA_pol_sf"/>
</dbReference>
<keyword evidence="6 16" id="KW-0235">DNA replication</keyword>
<evidence type="ECO:0000256" key="9">
    <source>
        <dbReference type="ARBA" id="ARBA00022801"/>
    </source>
</evidence>
<comment type="function">
    <text evidence="16">In addition to polymerase activity, this DNA polymerase exhibits 3'-5' and 5'-3' exonuclease activity.</text>
</comment>
<dbReference type="Pfam" id="PF01612">
    <property type="entry name" value="DNA_pol_A_exo1"/>
    <property type="match status" value="1"/>
</dbReference>
<dbReference type="GO" id="GO:0003677">
    <property type="term" value="F:DNA binding"/>
    <property type="evidence" value="ECO:0007669"/>
    <property type="project" value="UniProtKB-UniRule"/>
</dbReference>
<accession>A0A372MHJ7</accession>
<evidence type="ECO:0000256" key="14">
    <source>
        <dbReference type="ARBA" id="ARBA00049244"/>
    </source>
</evidence>
<dbReference type="InterPro" id="IPR001098">
    <property type="entry name" value="DNA-dir_DNA_pol_A_palm_dom"/>
</dbReference>
<dbReference type="Gene3D" id="1.20.1060.10">
    <property type="entry name" value="Taq DNA Polymerase, Chain T, domain 4"/>
    <property type="match status" value="1"/>
</dbReference>
<keyword evidence="22" id="KW-1185">Reference proteome</keyword>
<dbReference type="FunFam" id="1.10.150.20:FF:000002">
    <property type="entry name" value="DNA polymerase I"/>
    <property type="match status" value="1"/>
</dbReference>
<comment type="similarity">
    <text evidence="1 16">Belongs to the DNA polymerase type-A family.</text>
</comment>
<dbReference type="GO" id="GO:0003887">
    <property type="term" value="F:DNA-directed DNA polymerase activity"/>
    <property type="evidence" value="ECO:0007669"/>
    <property type="project" value="UniProtKB-UniRule"/>
</dbReference>
<dbReference type="NCBIfam" id="TIGR00593">
    <property type="entry name" value="pola"/>
    <property type="match status" value="1"/>
</dbReference>
<dbReference type="Gene3D" id="3.30.420.10">
    <property type="entry name" value="Ribonuclease H-like superfamily/Ribonuclease H"/>
    <property type="match status" value="1"/>
</dbReference>
<dbReference type="CDD" id="cd08637">
    <property type="entry name" value="DNA_pol_A_pol_I_C"/>
    <property type="match status" value="1"/>
</dbReference>
<evidence type="ECO:0000256" key="15">
    <source>
        <dbReference type="NCBIfam" id="TIGR00593"/>
    </source>
</evidence>
<feature type="domain" description="DNA-directed DNA polymerase family A palm" evidence="20">
    <location>
        <begin position="704"/>
        <end position="910"/>
    </location>
</feature>
<keyword evidence="5 16" id="KW-0548">Nucleotidyltransferase</keyword>
<keyword evidence="8 16" id="KW-0227">DNA damage</keyword>
<dbReference type="SUPFAM" id="SSF56672">
    <property type="entry name" value="DNA/RNA polymerases"/>
    <property type="match status" value="1"/>
</dbReference>
<dbReference type="CDD" id="cd09859">
    <property type="entry name" value="PIN_53EXO"/>
    <property type="match status" value="1"/>
</dbReference>
<evidence type="ECO:0000256" key="17">
    <source>
        <dbReference type="SAM" id="MobiDB-lite"/>
    </source>
</evidence>
<dbReference type="AlphaFoldDB" id="A0A372MHJ7"/>
<feature type="compositionally biased region" description="Basic and acidic residues" evidence="17">
    <location>
        <begin position="11"/>
        <end position="38"/>
    </location>
</feature>
<comment type="caution">
    <text evidence="21">The sequence shown here is derived from an EMBL/GenBank/DDBJ whole genome shotgun (WGS) entry which is preliminary data.</text>
</comment>
<feature type="domain" description="5'-3' exonuclease" evidence="19">
    <location>
        <begin position="44"/>
        <end position="307"/>
    </location>
</feature>
<dbReference type="CDD" id="cd09898">
    <property type="entry name" value="H3TH_53EXO"/>
    <property type="match status" value="1"/>
</dbReference>
<dbReference type="FunFam" id="1.20.1060.10:FF:000001">
    <property type="entry name" value="DNA polymerase I"/>
    <property type="match status" value="1"/>
</dbReference>